<gene>
    <name evidence="4" type="ORF">IV53_GL000382</name>
</gene>
<protein>
    <submittedName>
        <fullName evidence="4">DNA-entry nuclease</fullName>
    </submittedName>
</protein>
<reference evidence="4 5" key="1">
    <citation type="journal article" date="2015" name="Genome Announc.">
        <title>Expanding the biotechnology potential of lactobacilli through comparative genomics of 213 strains and associated genera.</title>
        <authorList>
            <person name="Sun Z."/>
            <person name="Harris H.M."/>
            <person name="McCann A."/>
            <person name="Guo C."/>
            <person name="Argimon S."/>
            <person name="Zhang W."/>
            <person name="Yang X."/>
            <person name="Jeffery I.B."/>
            <person name="Cooney J.C."/>
            <person name="Kagawa T.F."/>
            <person name="Liu W."/>
            <person name="Song Y."/>
            <person name="Salvetti E."/>
            <person name="Wrobel A."/>
            <person name="Rasinkangas P."/>
            <person name="Parkhill J."/>
            <person name="Rea M.C."/>
            <person name="O'Sullivan O."/>
            <person name="Ritari J."/>
            <person name="Douillard F.P."/>
            <person name="Paul Ross R."/>
            <person name="Yang R."/>
            <person name="Briner A.E."/>
            <person name="Felis G.E."/>
            <person name="de Vos W.M."/>
            <person name="Barrangou R."/>
            <person name="Klaenhammer T.R."/>
            <person name="Caufield P.W."/>
            <person name="Cui Y."/>
            <person name="Zhang H."/>
            <person name="O'Toole P.W."/>
        </authorList>
    </citation>
    <scope>NUCLEOTIDE SEQUENCE [LARGE SCALE GENOMIC DNA]</scope>
    <source>
        <strain evidence="4 5">DSM 22408</strain>
    </source>
</reference>
<evidence type="ECO:0000259" key="3">
    <source>
        <dbReference type="SMART" id="SM00892"/>
    </source>
</evidence>
<evidence type="ECO:0000256" key="1">
    <source>
        <dbReference type="SAM" id="MobiDB-lite"/>
    </source>
</evidence>
<keyword evidence="5" id="KW-1185">Reference proteome</keyword>
<dbReference type="OrthoDB" id="9783680at2"/>
<dbReference type="SMART" id="SM00892">
    <property type="entry name" value="Endonuclease_NS"/>
    <property type="match status" value="1"/>
</dbReference>
<feature type="chain" id="PRO_5038661177" evidence="2">
    <location>
        <begin position="29"/>
        <end position="294"/>
    </location>
</feature>
<dbReference type="AlphaFoldDB" id="A0A0R2KG80"/>
<proteinExistence type="predicted"/>
<dbReference type="GO" id="GO:0016787">
    <property type="term" value="F:hydrolase activity"/>
    <property type="evidence" value="ECO:0007669"/>
    <property type="project" value="InterPro"/>
</dbReference>
<evidence type="ECO:0000256" key="2">
    <source>
        <dbReference type="SAM" id="SignalP"/>
    </source>
</evidence>
<sequence length="294" mass="32971">MFKQKNKFKLLVTIVSVMTLLLTGCSQSNQTAQESSSTTPKTKVVQQSKQAISQAKQKEPQTKTTHYNSQYTPTEELSRSVLTNDVVTKLGGLALIKWNGAGAFIINNNHNKLKVIRGNRPYAQCQVDDLGRPVMVDSLLTKATRQYKNRRKTGNGASKWKPAGFHQMKLNGKWNHLYDRGHLLAYSLVGNLRGFDASERNIKNIATQTAWANEARSHNSTGQNYFETKVRKALDRHKTVRYRVTNIYQGRNIIPSGAQLQAKSLDGSLEFNVFIPNVQPGVLINYETGYAKVA</sequence>
<dbReference type="GO" id="GO:0046872">
    <property type="term" value="F:metal ion binding"/>
    <property type="evidence" value="ECO:0007669"/>
    <property type="project" value="InterPro"/>
</dbReference>
<dbReference type="Gene3D" id="3.40.570.10">
    <property type="entry name" value="Extracellular Endonuclease, subunit A"/>
    <property type="match status" value="1"/>
</dbReference>
<comment type="caution">
    <text evidence="4">The sequence shown here is derived from an EMBL/GenBank/DDBJ whole genome shotgun (WGS) entry which is preliminary data.</text>
</comment>
<feature type="compositionally biased region" description="Polar residues" evidence="1">
    <location>
        <begin position="29"/>
        <end position="41"/>
    </location>
</feature>
<dbReference type="GO" id="GO:0003676">
    <property type="term" value="F:nucleic acid binding"/>
    <property type="evidence" value="ECO:0007669"/>
    <property type="project" value="InterPro"/>
</dbReference>
<organism evidence="4 5">
    <name type="scientific">Ligilactobacillus ceti DSM 22408</name>
    <dbReference type="NCBI Taxonomy" id="1122146"/>
    <lineage>
        <taxon>Bacteria</taxon>
        <taxon>Bacillati</taxon>
        <taxon>Bacillota</taxon>
        <taxon>Bacilli</taxon>
        <taxon>Lactobacillales</taxon>
        <taxon>Lactobacillaceae</taxon>
        <taxon>Ligilactobacillus</taxon>
    </lineage>
</organism>
<dbReference type="PROSITE" id="PS51257">
    <property type="entry name" value="PROKAR_LIPOPROTEIN"/>
    <property type="match status" value="1"/>
</dbReference>
<dbReference type="Proteomes" id="UP000051500">
    <property type="component" value="Unassembled WGS sequence"/>
</dbReference>
<feature type="region of interest" description="Disordered" evidence="1">
    <location>
        <begin position="29"/>
        <end position="74"/>
    </location>
</feature>
<feature type="compositionally biased region" description="Polar residues" evidence="1">
    <location>
        <begin position="62"/>
        <end position="74"/>
    </location>
</feature>
<evidence type="ECO:0000313" key="4">
    <source>
        <dbReference type="EMBL" id="KRN88418.1"/>
    </source>
</evidence>
<accession>A0A0R2KG80</accession>
<dbReference type="EMBL" id="JQBZ01000025">
    <property type="protein sequence ID" value="KRN88418.1"/>
    <property type="molecule type" value="Genomic_DNA"/>
</dbReference>
<dbReference type="InterPro" id="IPR044929">
    <property type="entry name" value="DNA/RNA_non-sp_Endonuclease_sf"/>
</dbReference>
<dbReference type="InterPro" id="IPR001604">
    <property type="entry name" value="Endo_G_ENPP1-like_dom"/>
</dbReference>
<feature type="compositionally biased region" description="Low complexity" evidence="1">
    <location>
        <begin position="43"/>
        <end position="55"/>
    </location>
</feature>
<feature type="domain" description="DNA/RNA non-specific endonuclease/pyrophosphatase/phosphodiesterase" evidence="3">
    <location>
        <begin position="118"/>
        <end position="293"/>
    </location>
</feature>
<evidence type="ECO:0000313" key="5">
    <source>
        <dbReference type="Proteomes" id="UP000051500"/>
    </source>
</evidence>
<dbReference type="PATRIC" id="fig|1122146.4.peg.394"/>
<feature type="signal peptide" evidence="2">
    <location>
        <begin position="1"/>
        <end position="28"/>
    </location>
</feature>
<keyword evidence="2" id="KW-0732">Signal</keyword>
<dbReference type="STRING" id="1122146.IV53_GL000382"/>
<dbReference type="eggNOG" id="COG2169">
    <property type="taxonomic scope" value="Bacteria"/>
</dbReference>
<dbReference type="Pfam" id="PF01223">
    <property type="entry name" value="Endonuclease_NS"/>
    <property type="match status" value="1"/>
</dbReference>
<name>A0A0R2KG80_9LACO</name>
<dbReference type="RefSeq" id="WP_027106835.1">
    <property type="nucleotide sequence ID" value="NZ_JQBZ01000025.1"/>
</dbReference>